<evidence type="ECO:0000313" key="2">
    <source>
        <dbReference type="Proteomes" id="UP001178507"/>
    </source>
</evidence>
<accession>A0AA36I0N5</accession>
<dbReference type="EMBL" id="CAUJNA010000502">
    <property type="protein sequence ID" value="CAJ1377949.1"/>
    <property type="molecule type" value="Genomic_DNA"/>
</dbReference>
<protein>
    <submittedName>
        <fullName evidence="1">Uncharacterized protein</fullName>
    </submittedName>
</protein>
<proteinExistence type="predicted"/>
<sequence>MAYRSAASPWRVEHALAGVPSQETRAKPSSLRLGVRGARLERRRWASSAASGVFSSFCAVYSWRRRCLRQRGRCRAKEDEESESRIELDDELLLRSLQKRIQEVGVQEKARRAVVDRHWREGKAQVRPAALVNDWVRRVLLVGEDLFVGTASSGVRRYHLGEEEPLSSFLVQGDPSHSVAADHLAEVDPETSVTSLAWDGLRGLLCAGLAGGRLQVWAEGEPEPLLDFLAPWKLS</sequence>
<comment type="caution">
    <text evidence="1">The sequence shown here is derived from an EMBL/GenBank/DDBJ whole genome shotgun (WGS) entry which is preliminary data.</text>
</comment>
<organism evidence="1 2">
    <name type="scientific">Effrenium voratum</name>
    <dbReference type="NCBI Taxonomy" id="2562239"/>
    <lineage>
        <taxon>Eukaryota</taxon>
        <taxon>Sar</taxon>
        <taxon>Alveolata</taxon>
        <taxon>Dinophyceae</taxon>
        <taxon>Suessiales</taxon>
        <taxon>Symbiodiniaceae</taxon>
        <taxon>Effrenium</taxon>
    </lineage>
</organism>
<name>A0AA36I0N5_9DINO</name>
<dbReference type="Proteomes" id="UP001178507">
    <property type="component" value="Unassembled WGS sequence"/>
</dbReference>
<reference evidence="1" key="1">
    <citation type="submission" date="2023-08" db="EMBL/GenBank/DDBJ databases">
        <authorList>
            <person name="Chen Y."/>
            <person name="Shah S."/>
            <person name="Dougan E. K."/>
            <person name="Thang M."/>
            <person name="Chan C."/>
        </authorList>
    </citation>
    <scope>NUCLEOTIDE SEQUENCE</scope>
</reference>
<gene>
    <name evidence="1" type="ORF">EVOR1521_LOCUS6628</name>
</gene>
<keyword evidence="2" id="KW-1185">Reference proteome</keyword>
<dbReference type="AlphaFoldDB" id="A0AA36I0N5"/>
<evidence type="ECO:0000313" key="1">
    <source>
        <dbReference type="EMBL" id="CAJ1377949.1"/>
    </source>
</evidence>